<reference evidence="2 3" key="1">
    <citation type="submission" date="2024-10" db="EMBL/GenBank/DDBJ databases">
        <title>The Natural Products Discovery Center: Release of the First 8490 Sequenced Strains for Exploring Actinobacteria Biosynthetic Diversity.</title>
        <authorList>
            <person name="Kalkreuter E."/>
            <person name="Kautsar S.A."/>
            <person name="Yang D."/>
            <person name="Bader C.D."/>
            <person name="Teijaro C.N."/>
            <person name="Fluegel L."/>
            <person name="Davis C.M."/>
            <person name="Simpson J.R."/>
            <person name="Lauterbach L."/>
            <person name="Steele A.D."/>
            <person name="Gui C."/>
            <person name="Meng S."/>
            <person name="Li G."/>
            <person name="Viehrig K."/>
            <person name="Ye F."/>
            <person name="Su P."/>
            <person name="Kiefer A.F."/>
            <person name="Nichols A."/>
            <person name="Cepeda A.J."/>
            <person name="Yan W."/>
            <person name="Fan B."/>
            <person name="Jiang Y."/>
            <person name="Adhikari A."/>
            <person name="Zheng C.-J."/>
            <person name="Schuster L."/>
            <person name="Cowan T.M."/>
            <person name="Smanski M.J."/>
            <person name="Chevrette M.G."/>
            <person name="De Carvalho L.P.S."/>
            <person name="Shen B."/>
        </authorList>
    </citation>
    <scope>NUCLEOTIDE SEQUENCE [LARGE SCALE GENOMIC DNA]</scope>
    <source>
        <strain evidence="2 3">NPDC002173</strain>
    </source>
</reference>
<evidence type="ECO:0000313" key="2">
    <source>
        <dbReference type="EMBL" id="MFF3670849.1"/>
    </source>
</evidence>
<dbReference type="Pfam" id="PF03713">
    <property type="entry name" value="DUF305"/>
    <property type="match status" value="1"/>
</dbReference>
<dbReference type="PANTHER" id="PTHR36933:SF1">
    <property type="entry name" value="SLL0788 PROTEIN"/>
    <property type="match status" value="1"/>
</dbReference>
<dbReference type="InterPro" id="IPR012347">
    <property type="entry name" value="Ferritin-like"/>
</dbReference>
<sequence length="235" mass="24475">MTAYNAGTTATVIVGVRQPERDQTTMFTNRSFTRGLALATTATAGALLLTACGGDSTTGHKNMTGMAATSTAPAAGASSQAGADFNDADAMFAQMMIPHHKQAVEMADLAATRATDQEVKDLAAKIKAAQDPEIATMSGWLTAWGKPVTSSDGMAGHGMPGMMGENDMAKLKAAKGVAFDKKFAEMMIAHHNGAIEMARTEQAQGANPEAKKLAATIKAAQQAEVAQMQKIIDRL</sequence>
<evidence type="ECO:0000259" key="1">
    <source>
        <dbReference type="Pfam" id="PF03713"/>
    </source>
</evidence>
<evidence type="ECO:0000313" key="3">
    <source>
        <dbReference type="Proteomes" id="UP001602013"/>
    </source>
</evidence>
<gene>
    <name evidence="2" type="ORF">ACFYXI_35195</name>
</gene>
<feature type="domain" description="DUF305" evidence="1">
    <location>
        <begin position="89"/>
        <end position="231"/>
    </location>
</feature>
<comment type="caution">
    <text evidence="2">The sequence shown here is derived from an EMBL/GenBank/DDBJ whole genome shotgun (WGS) entry which is preliminary data.</text>
</comment>
<dbReference type="RefSeq" id="WP_387417052.1">
    <property type="nucleotide sequence ID" value="NZ_JBIASD010000036.1"/>
</dbReference>
<dbReference type="PANTHER" id="PTHR36933">
    <property type="entry name" value="SLL0788 PROTEIN"/>
    <property type="match status" value="1"/>
</dbReference>
<dbReference type="EMBL" id="JBIASD010000036">
    <property type="protein sequence ID" value="MFF3670849.1"/>
    <property type="molecule type" value="Genomic_DNA"/>
</dbReference>
<dbReference type="Proteomes" id="UP001602013">
    <property type="component" value="Unassembled WGS sequence"/>
</dbReference>
<keyword evidence="3" id="KW-1185">Reference proteome</keyword>
<proteinExistence type="predicted"/>
<protein>
    <submittedName>
        <fullName evidence="2">DUF305 domain-containing protein</fullName>
    </submittedName>
</protein>
<organism evidence="2 3">
    <name type="scientific">Microtetraspora malaysiensis</name>
    <dbReference type="NCBI Taxonomy" id="161358"/>
    <lineage>
        <taxon>Bacteria</taxon>
        <taxon>Bacillati</taxon>
        <taxon>Actinomycetota</taxon>
        <taxon>Actinomycetes</taxon>
        <taxon>Streptosporangiales</taxon>
        <taxon>Streptosporangiaceae</taxon>
        <taxon>Microtetraspora</taxon>
    </lineage>
</organism>
<name>A0ABW6T0P3_9ACTN</name>
<dbReference type="Gene3D" id="1.20.1260.10">
    <property type="match status" value="1"/>
</dbReference>
<accession>A0ABW6T0P3</accession>
<dbReference type="InterPro" id="IPR005183">
    <property type="entry name" value="DUF305_CopM-like"/>
</dbReference>